<feature type="compositionally biased region" description="Basic and acidic residues" evidence="1">
    <location>
        <begin position="1"/>
        <end position="13"/>
    </location>
</feature>
<evidence type="ECO:0000256" key="1">
    <source>
        <dbReference type="SAM" id="MobiDB-lite"/>
    </source>
</evidence>
<accession>A0A392U7Q9</accession>
<organism evidence="2 3">
    <name type="scientific">Trifolium medium</name>
    <dbReference type="NCBI Taxonomy" id="97028"/>
    <lineage>
        <taxon>Eukaryota</taxon>
        <taxon>Viridiplantae</taxon>
        <taxon>Streptophyta</taxon>
        <taxon>Embryophyta</taxon>
        <taxon>Tracheophyta</taxon>
        <taxon>Spermatophyta</taxon>
        <taxon>Magnoliopsida</taxon>
        <taxon>eudicotyledons</taxon>
        <taxon>Gunneridae</taxon>
        <taxon>Pentapetalae</taxon>
        <taxon>rosids</taxon>
        <taxon>fabids</taxon>
        <taxon>Fabales</taxon>
        <taxon>Fabaceae</taxon>
        <taxon>Papilionoideae</taxon>
        <taxon>50 kb inversion clade</taxon>
        <taxon>NPAAA clade</taxon>
        <taxon>Hologalegina</taxon>
        <taxon>IRL clade</taxon>
        <taxon>Trifolieae</taxon>
        <taxon>Trifolium</taxon>
    </lineage>
</organism>
<proteinExistence type="predicted"/>
<evidence type="ECO:0000313" key="3">
    <source>
        <dbReference type="Proteomes" id="UP000265520"/>
    </source>
</evidence>
<feature type="region of interest" description="Disordered" evidence="1">
    <location>
        <begin position="1"/>
        <end position="43"/>
    </location>
</feature>
<comment type="caution">
    <text evidence="2">The sequence shown here is derived from an EMBL/GenBank/DDBJ whole genome shotgun (WGS) entry which is preliminary data.</text>
</comment>
<evidence type="ECO:0000313" key="2">
    <source>
        <dbReference type="EMBL" id="MCI69513.1"/>
    </source>
</evidence>
<name>A0A392U7Q9_9FABA</name>
<dbReference type="AlphaFoldDB" id="A0A392U7Q9"/>
<feature type="non-terminal residue" evidence="2">
    <location>
        <position position="1"/>
    </location>
</feature>
<protein>
    <submittedName>
        <fullName evidence="2">Uncharacterized protein</fullName>
    </submittedName>
</protein>
<keyword evidence="3" id="KW-1185">Reference proteome</keyword>
<dbReference type="EMBL" id="LXQA010757640">
    <property type="protein sequence ID" value="MCI69513.1"/>
    <property type="molecule type" value="Genomic_DNA"/>
</dbReference>
<sequence length="43" mass="4930">ARRHGDSSRKLQRIEGIGEESSKKLKEEDEEVESCSEKRLENG</sequence>
<dbReference type="Proteomes" id="UP000265520">
    <property type="component" value="Unassembled WGS sequence"/>
</dbReference>
<reference evidence="2 3" key="1">
    <citation type="journal article" date="2018" name="Front. Plant Sci.">
        <title>Red Clover (Trifolium pratense) and Zigzag Clover (T. medium) - A Picture of Genomic Similarities and Differences.</title>
        <authorList>
            <person name="Dluhosova J."/>
            <person name="Istvanek J."/>
            <person name="Nedelnik J."/>
            <person name="Repkova J."/>
        </authorList>
    </citation>
    <scope>NUCLEOTIDE SEQUENCE [LARGE SCALE GENOMIC DNA]</scope>
    <source>
        <strain evidence="3">cv. 10/8</strain>
        <tissue evidence="2">Leaf</tissue>
    </source>
</reference>